<dbReference type="OrthoDB" id="9982147at2759"/>
<dbReference type="EMBL" id="CAJOBH010008874">
    <property type="protein sequence ID" value="CAF4125593.1"/>
    <property type="molecule type" value="Genomic_DNA"/>
</dbReference>
<dbReference type="Proteomes" id="UP000681967">
    <property type="component" value="Unassembled WGS sequence"/>
</dbReference>
<organism evidence="8 12">
    <name type="scientific">Rotaria magnacalcarata</name>
    <dbReference type="NCBI Taxonomy" id="392030"/>
    <lineage>
        <taxon>Eukaryota</taxon>
        <taxon>Metazoa</taxon>
        <taxon>Spiralia</taxon>
        <taxon>Gnathifera</taxon>
        <taxon>Rotifera</taxon>
        <taxon>Eurotatoria</taxon>
        <taxon>Bdelloidea</taxon>
        <taxon>Philodinida</taxon>
        <taxon>Philodinidae</taxon>
        <taxon>Rotaria</taxon>
    </lineage>
</organism>
<dbReference type="EMBL" id="CAJNOW010015281">
    <property type="protein sequence ID" value="CAF1640593.1"/>
    <property type="molecule type" value="Genomic_DNA"/>
</dbReference>
<dbReference type="Proteomes" id="UP000663824">
    <property type="component" value="Unassembled WGS sequence"/>
</dbReference>
<evidence type="ECO:0000313" key="8">
    <source>
        <dbReference type="EMBL" id="CAF3760781.1"/>
    </source>
</evidence>
<evidence type="ECO:0000313" key="6">
    <source>
        <dbReference type="EMBL" id="CAF2249350.1"/>
    </source>
</evidence>
<dbReference type="EMBL" id="CAJOBF010000156">
    <property type="protein sequence ID" value="CAF3760781.1"/>
    <property type="molecule type" value="Genomic_DNA"/>
</dbReference>
<dbReference type="EMBL" id="CAJNRF010008722">
    <property type="protein sequence ID" value="CAF2103932.1"/>
    <property type="molecule type" value="Genomic_DNA"/>
</dbReference>
<proteinExistence type="predicted"/>
<accession>A0A818Z9U1</accession>
<dbReference type="Proteomes" id="UP000663887">
    <property type="component" value="Unassembled WGS sequence"/>
</dbReference>
<evidence type="ECO:0000256" key="1">
    <source>
        <dbReference type="SAM" id="SignalP"/>
    </source>
</evidence>
<dbReference type="EMBL" id="CAJOBI010001046">
    <property type="protein sequence ID" value="CAF3860240.1"/>
    <property type="molecule type" value="Genomic_DNA"/>
</dbReference>
<dbReference type="EMBL" id="CAJOBJ010007644">
    <property type="protein sequence ID" value="CAF4091472.1"/>
    <property type="molecule type" value="Genomic_DNA"/>
</dbReference>
<dbReference type="Proteomes" id="UP000663842">
    <property type="component" value="Unassembled WGS sequence"/>
</dbReference>
<comment type="caution">
    <text evidence="8">The sequence shown here is derived from an EMBL/GenBank/DDBJ whole genome shotgun (WGS) entry which is preliminary data.</text>
</comment>
<evidence type="ECO:0000313" key="5">
    <source>
        <dbReference type="EMBL" id="CAF2103932.1"/>
    </source>
</evidence>
<evidence type="ECO:0000313" key="9">
    <source>
        <dbReference type="EMBL" id="CAF3860240.1"/>
    </source>
</evidence>
<dbReference type="AlphaFoldDB" id="A0A818Z9U1"/>
<dbReference type="Proteomes" id="UP000676336">
    <property type="component" value="Unassembled WGS sequence"/>
</dbReference>
<evidence type="ECO:0000313" key="13">
    <source>
        <dbReference type="Proteomes" id="UP000663866"/>
    </source>
</evidence>
<feature type="chain" id="PRO_5035617325" evidence="1">
    <location>
        <begin position="19"/>
        <end position="85"/>
    </location>
</feature>
<dbReference type="Proteomes" id="UP000663834">
    <property type="component" value="Unassembled WGS sequence"/>
</dbReference>
<evidence type="ECO:0000313" key="2">
    <source>
        <dbReference type="EMBL" id="CAF1510740.1"/>
    </source>
</evidence>
<protein>
    <submittedName>
        <fullName evidence="8">Uncharacterized protein</fullName>
    </submittedName>
</protein>
<gene>
    <name evidence="11" type="ORF">BYL167_LOCUS20289</name>
    <name evidence="2" type="ORF">CJN711_LOCUS27797</name>
    <name evidence="10" type="ORF">GIL414_LOCUS16627</name>
    <name evidence="3" type="ORF">KQP761_LOCUS27996</name>
    <name evidence="4" type="ORF">MBJ925_LOCUS18387</name>
    <name evidence="7" type="ORF">OVN521_LOCUS592</name>
    <name evidence="9" type="ORF">SMN809_LOCUS4502</name>
    <name evidence="8" type="ORF">UXM345_LOCUS2549</name>
    <name evidence="5" type="ORF">WKI299_LOCUS20769</name>
    <name evidence="6" type="ORF">XDN619_LOCUS35244</name>
</gene>
<dbReference type="Proteomes" id="UP000663856">
    <property type="component" value="Unassembled WGS sequence"/>
</dbReference>
<evidence type="ECO:0000313" key="4">
    <source>
        <dbReference type="EMBL" id="CAF2080114.1"/>
    </source>
</evidence>
<keyword evidence="13" id="KW-1185">Reference proteome</keyword>
<evidence type="ECO:0000313" key="7">
    <source>
        <dbReference type="EMBL" id="CAF3741530.1"/>
    </source>
</evidence>
<sequence length="85" mass="10310">MKLFFFIITLIIYQFFISRITIDARPAEVKKFSWNYPIHDYRDDDFMLPLVKRKGVGWGKRDDFLMGDHPYAFHENSARMWSDDK</sequence>
<dbReference type="EMBL" id="CAJNOV010013139">
    <property type="protein sequence ID" value="CAF1510740.1"/>
    <property type="molecule type" value="Genomic_DNA"/>
</dbReference>
<evidence type="ECO:0000313" key="10">
    <source>
        <dbReference type="EMBL" id="CAF4091472.1"/>
    </source>
</evidence>
<reference evidence="8" key="1">
    <citation type="submission" date="2021-02" db="EMBL/GenBank/DDBJ databases">
        <authorList>
            <person name="Nowell W R."/>
        </authorList>
    </citation>
    <scope>NUCLEOTIDE SEQUENCE</scope>
</reference>
<feature type="signal peptide" evidence="1">
    <location>
        <begin position="1"/>
        <end position="18"/>
    </location>
</feature>
<dbReference type="Proteomes" id="UP000663855">
    <property type="component" value="Unassembled WGS sequence"/>
</dbReference>
<evidence type="ECO:0000313" key="12">
    <source>
        <dbReference type="Proteomes" id="UP000663842"/>
    </source>
</evidence>
<dbReference type="EMBL" id="CAJNRE010009183">
    <property type="protein sequence ID" value="CAF2080114.1"/>
    <property type="molecule type" value="Genomic_DNA"/>
</dbReference>
<dbReference type="EMBL" id="CAJOBG010000033">
    <property type="protein sequence ID" value="CAF3741530.1"/>
    <property type="molecule type" value="Genomic_DNA"/>
</dbReference>
<evidence type="ECO:0000313" key="11">
    <source>
        <dbReference type="EMBL" id="CAF4125593.1"/>
    </source>
</evidence>
<evidence type="ECO:0000313" key="3">
    <source>
        <dbReference type="EMBL" id="CAF1640593.1"/>
    </source>
</evidence>
<keyword evidence="1" id="KW-0732">Signal</keyword>
<dbReference type="EMBL" id="CAJNRG010018188">
    <property type="protein sequence ID" value="CAF2249350.1"/>
    <property type="molecule type" value="Genomic_DNA"/>
</dbReference>
<dbReference type="Proteomes" id="UP000681720">
    <property type="component" value="Unassembled WGS sequence"/>
</dbReference>
<name>A0A818Z9U1_9BILA</name>
<dbReference type="Proteomes" id="UP000663866">
    <property type="component" value="Unassembled WGS sequence"/>
</dbReference>